<name>J3NZP1_GAET3</name>
<dbReference type="PANTHER" id="PTHR15462:SF8">
    <property type="entry name" value="SERINE PROTEASE"/>
    <property type="match status" value="1"/>
</dbReference>
<dbReference type="PANTHER" id="PTHR15462">
    <property type="entry name" value="SERINE PROTEASE"/>
    <property type="match status" value="1"/>
</dbReference>
<dbReference type="InterPro" id="IPR009003">
    <property type="entry name" value="Peptidase_S1_PA"/>
</dbReference>
<evidence type="ECO:0000313" key="8">
    <source>
        <dbReference type="EMBL" id="EJT76824.1"/>
    </source>
</evidence>
<evidence type="ECO:0000256" key="3">
    <source>
        <dbReference type="ARBA" id="ARBA00022729"/>
    </source>
</evidence>
<dbReference type="EC" id="3.4.21.-" evidence="6"/>
<keyword evidence="10" id="KW-1185">Reference proteome</keyword>
<keyword evidence="4 6" id="KW-0378">Hydrolase</keyword>
<dbReference type="EMBL" id="GL385397">
    <property type="protein sequence ID" value="EJT76824.1"/>
    <property type="molecule type" value="Genomic_DNA"/>
</dbReference>
<proteinExistence type="inferred from homology"/>
<feature type="domain" description="Peptidase S1" evidence="7">
    <location>
        <begin position="109"/>
        <end position="287"/>
    </location>
</feature>
<evidence type="ECO:0000259" key="7">
    <source>
        <dbReference type="Pfam" id="PF00089"/>
    </source>
</evidence>
<dbReference type="GO" id="GO:0006508">
    <property type="term" value="P:proteolysis"/>
    <property type="evidence" value="ECO:0007669"/>
    <property type="project" value="UniProtKB-KW"/>
</dbReference>
<dbReference type="InterPro" id="IPR043504">
    <property type="entry name" value="Peptidase_S1_PA_chymotrypsin"/>
</dbReference>
<dbReference type="GeneID" id="20347196"/>
<sequence length="312" mass="32618">MHLLSLLPLAAACSAAAVARQEAAAAAPGSSGIHNWMAGPFPADNGRLRVAAPEVLTLSVAEVMEKGGNATVAAPSPEMAAAPAPAEVLGRRDVFGADDRVLKTDTTYPWSAMGRLLIQSPNGNYICSGSMVGARVLLAARHCVVDGASYTFSPAYYNGDRLPTAFATLVIRIPGKNEDNGGCGWKDDWALFILNRNPGNGYLGFKTFPDRLSGASADWWNYGYPGDKSPSGPYAQNRFKVRKNPGCGSSEGGALLSDVDAAGGQSGGPIWIPESDGRYQYAVLVGGSSQNTILSHGSALLNAIVAARRDYP</sequence>
<dbReference type="HOGENOM" id="CLU_068119_1_0_1"/>
<keyword evidence="5 6" id="KW-0720">Serine protease</keyword>
<dbReference type="Pfam" id="PF00089">
    <property type="entry name" value="Trypsin"/>
    <property type="match status" value="1"/>
</dbReference>
<reference evidence="9" key="4">
    <citation type="journal article" date="2015" name="G3 (Bethesda)">
        <title>Genome sequences of three phytopathogenic species of the Magnaporthaceae family of fungi.</title>
        <authorList>
            <person name="Okagaki L.H."/>
            <person name="Nunes C.C."/>
            <person name="Sailsbery J."/>
            <person name="Clay B."/>
            <person name="Brown D."/>
            <person name="John T."/>
            <person name="Oh Y."/>
            <person name="Young N."/>
            <person name="Fitzgerald M."/>
            <person name="Haas B.J."/>
            <person name="Zeng Q."/>
            <person name="Young S."/>
            <person name="Adiconis X."/>
            <person name="Fan L."/>
            <person name="Levin J.Z."/>
            <person name="Mitchell T.K."/>
            <person name="Okubara P.A."/>
            <person name="Farman M.L."/>
            <person name="Kohn L.M."/>
            <person name="Birren B."/>
            <person name="Ma L.-J."/>
            <person name="Dean R.A."/>
        </authorList>
    </citation>
    <scope>NUCLEOTIDE SEQUENCE</scope>
    <source>
        <strain evidence="9">R3-111a-1</strain>
    </source>
</reference>
<evidence type="ECO:0000313" key="9">
    <source>
        <dbReference type="EnsemblFungi" id="EJT76824"/>
    </source>
</evidence>
<evidence type="ECO:0000313" key="10">
    <source>
        <dbReference type="Proteomes" id="UP000006039"/>
    </source>
</evidence>
<dbReference type="PRINTS" id="PR00839">
    <property type="entry name" value="V8PROTEASE"/>
</dbReference>
<dbReference type="RefSeq" id="XP_009222824.1">
    <property type="nucleotide sequence ID" value="XM_009224560.1"/>
</dbReference>
<keyword evidence="3 6" id="KW-0732">Signal</keyword>
<reference evidence="8" key="3">
    <citation type="submission" date="2010-09" db="EMBL/GenBank/DDBJ databases">
        <title>Annotation of Gaeumannomyces graminis var. tritici R3-111a-1.</title>
        <authorList>
            <consortium name="The Broad Institute Genome Sequencing Platform"/>
            <person name="Ma L.-J."/>
            <person name="Dead R."/>
            <person name="Young S.K."/>
            <person name="Zeng Q."/>
            <person name="Gargeya S."/>
            <person name="Fitzgerald M."/>
            <person name="Haas B."/>
            <person name="Abouelleil A."/>
            <person name="Alvarado L."/>
            <person name="Arachchi H.M."/>
            <person name="Berlin A."/>
            <person name="Brown A."/>
            <person name="Chapman S.B."/>
            <person name="Chen Z."/>
            <person name="Dunbar C."/>
            <person name="Freedman E."/>
            <person name="Gearin G."/>
            <person name="Gellesch M."/>
            <person name="Goldberg J."/>
            <person name="Griggs A."/>
            <person name="Gujja S."/>
            <person name="Heiman D."/>
            <person name="Howarth C."/>
            <person name="Larson L."/>
            <person name="Lui A."/>
            <person name="MacDonald P.J.P."/>
            <person name="Mehta T."/>
            <person name="Montmayeur A."/>
            <person name="Murphy C."/>
            <person name="Neiman D."/>
            <person name="Pearson M."/>
            <person name="Priest M."/>
            <person name="Roberts A."/>
            <person name="Saif S."/>
            <person name="Shea T."/>
            <person name="Shenoy N."/>
            <person name="Sisk P."/>
            <person name="Stolte C."/>
            <person name="Sykes S."/>
            <person name="Yandava C."/>
            <person name="Wortman J."/>
            <person name="Nusbaum C."/>
            <person name="Birren B."/>
        </authorList>
    </citation>
    <scope>NUCLEOTIDE SEQUENCE</scope>
    <source>
        <strain evidence="8">R3-111a-1</strain>
    </source>
</reference>
<feature type="chain" id="PRO_5015019876" description="Serine protease" evidence="6">
    <location>
        <begin position="20"/>
        <end position="312"/>
    </location>
</feature>
<dbReference type="EnsemblFungi" id="EJT76824">
    <property type="protein sequence ID" value="EJT76824"/>
    <property type="gene ID" value="GGTG_06738"/>
</dbReference>
<dbReference type="OrthoDB" id="10037376at2759"/>
<dbReference type="GO" id="GO:0004252">
    <property type="term" value="F:serine-type endopeptidase activity"/>
    <property type="evidence" value="ECO:0007669"/>
    <property type="project" value="InterPro"/>
</dbReference>
<dbReference type="InterPro" id="IPR001254">
    <property type="entry name" value="Trypsin_dom"/>
</dbReference>
<evidence type="ECO:0000256" key="4">
    <source>
        <dbReference type="ARBA" id="ARBA00022801"/>
    </source>
</evidence>
<evidence type="ECO:0000256" key="5">
    <source>
        <dbReference type="ARBA" id="ARBA00022825"/>
    </source>
</evidence>
<accession>J3NZP1</accession>
<dbReference type="eggNOG" id="ENOG502SCHB">
    <property type="taxonomic scope" value="Eukaryota"/>
</dbReference>
<evidence type="ECO:0000256" key="6">
    <source>
        <dbReference type="RuleBase" id="RU004296"/>
    </source>
</evidence>
<gene>
    <name evidence="9" type="primary">20347196</name>
    <name evidence="8" type="ORF">GGTG_06738</name>
</gene>
<organism evidence="8">
    <name type="scientific">Gaeumannomyces tritici (strain R3-111a-1)</name>
    <name type="common">Wheat and barley take-all root rot fungus</name>
    <name type="synonym">Gaeumannomyces graminis var. tritici</name>
    <dbReference type="NCBI Taxonomy" id="644352"/>
    <lineage>
        <taxon>Eukaryota</taxon>
        <taxon>Fungi</taxon>
        <taxon>Dikarya</taxon>
        <taxon>Ascomycota</taxon>
        <taxon>Pezizomycotina</taxon>
        <taxon>Sordariomycetes</taxon>
        <taxon>Sordariomycetidae</taxon>
        <taxon>Magnaporthales</taxon>
        <taxon>Magnaporthaceae</taxon>
        <taxon>Gaeumannomyces</taxon>
    </lineage>
</organism>
<dbReference type="InterPro" id="IPR008256">
    <property type="entry name" value="Peptidase_S1B"/>
</dbReference>
<protein>
    <recommendedName>
        <fullName evidence="6">Serine protease</fullName>
        <ecNumber evidence="6">3.4.21.-</ecNumber>
    </recommendedName>
</protein>
<reference evidence="9" key="5">
    <citation type="submission" date="2018-04" db="UniProtKB">
        <authorList>
            <consortium name="EnsemblFungi"/>
        </authorList>
    </citation>
    <scope>IDENTIFICATION</scope>
    <source>
        <strain evidence="9">R3-111a-1</strain>
    </source>
</reference>
<dbReference type="STRING" id="644352.J3NZP1"/>
<evidence type="ECO:0000256" key="1">
    <source>
        <dbReference type="ARBA" id="ARBA00008764"/>
    </source>
</evidence>
<keyword evidence="2 6" id="KW-0645">Protease</keyword>
<dbReference type="SUPFAM" id="SSF50494">
    <property type="entry name" value="Trypsin-like serine proteases"/>
    <property type="match status" value="1"/>
</dbReference>
<dbReference type="InterPro" id="IPR050966">
    <property type="entry name" value="Glutamyl_endopeptidase"/>
</dbReference>
<dbReference type="VEuPathDB" id="FungiDB:GGTG_06738"/>
<dbReference type="AlphaFoldDB" id="J3NZP1"/>
<reference evidence="10" key="1">
    <citation type="submission" date="2010-07" db="EMBL/GenBank/DDBJ databases">
        <title>The genome sequence of Gaeumannomyces graminis var. tritici strain R3-111a-1.</title>
        <authorList>
            <consortium name="The Broad Institute Genome Sequencing Platform"/>
            <person name="Ma L.-J."/>
            <person name="Dead R."/>
            <person name="Young S."/>
            <person name="Zeng Q."/>
            <person name="Koehrsen M."/>
            <person name="Alvarado L."/>
            <person name="Berlin A."/>
            <person name="Chapman S.B."/>
            <person name="Chen Z."/>
            <person name="Freedman E."/>
            <person name="Gellesch M."/>
            <person name="Goldberg J."/>
            <person name="Griggs A."/>
            <person name="Gujja S."/>
            <person name="Heilman E.R."/>
            <person name="Heiman D."/>
            <person name="Hepburn T."/>
            <person name="Howarth C."/>
            <person name="Jen D."/>
            <person name="Larson L."/>
            <person name="Mehta T."/>
            <person name="Neiman D."/>
            <person name="Pearson M."/>
            <person name="Roberts A."/>
            <person name="Saif S."/>
            <person name="Shea T."/>
            <person name="Shenoy N."/>
            <person name="Sisk P."/>
            <person name="Stolte C."/>
            <person name="Sykes S."/>
            <person name="Walk T."/>
            <person name="White J."/>
            <person name="Yandava C."/>
            <person name="Haas B."/>
            <person name="Nusbaum C."/>
            <person name="Birren B."/>
        </authorList>
    </citation>
    <scope>NUCLEOTIDE SEQUENCE [LARGE SCALE GENOMIC DNA]</scope>
    <source>
        <strain evidence="10">R3-111a-1</strain>
    </source>
</reference>
<evidence type="ECO:0000256" key="2">
    <source>
        <dbReference type="ARBA" id="ARBA00022670"/>
    </source>
</evidence>
<feature type="signal peptide" evidence="6">
    <location>
        <begin position="1"/>
        <end position="19"/>
    </location>
</feature>
<dbReference type="Gene3D" id="2.40.10.10">
    <property type="entry name" value="Trypsin-like serine proteases"/>
    <property type="match status" value="2"/>
</dbReference>
<comment type="similarity">
    <text evidence="1 6">Belongs to the peptidase S1B family.</text>
</comment>
<reference evidence="8" key="2">
    <citation type="submission" date="2010-07" db="EMBL/GenBank/DDBJ databases">
        <authorList>
            <consortium name="The Broad Institute Genome Sequencing Platform"/>
            <consortium name="Broad Institute Genome Sequencing Center for Infectious Disease"/>
            <person name="Ma L.-J."/>
            <person name="Dead R."/>
            <person name="Young S."/>
            <person name="Zeng Q."/>
            <person name="Koehrsen M."/>
            <person name="Alvarado L."/>
            <person name="Berlin A."/>
            <person name="Chapman S.B."/>
            <person name="Chen Z."/>
            <person name="Freedman E."/>
            <person name="Gellesch M."/>
            <person name="Goldberg J."/>
            <person name="Griggs A."/>
            <person name="Gujja S."/>
            <person name="Heilman E.R."/>
            <person name="Heiman D."/>
            <person name="Hepburn T."/>
            <person name="Howarth C."/>
            <person name="Jen D."/>
            <person name="Larson L."/>
            <person name="Mehta T."/>
            <person name="Neiman D."/>
            <person name="Pearson M."/>
            <person name="Roberts A."/>
            <person name="Saif S."/>
            <person name="Shea T."/>
            <person name="Shenoy N."/>
            <person name="Sisk P."/>
            <person name="Stolte C."/>
            <person name="Sykes S."/>
            <person name="Walk T."/>
            <person name="White J."/>
            <person name="Yandava C."/>
            <person name="Haas B."/>
            <person name="Nusbaum C."/>
            <person name="Birren B."/>
        </authorList>
    </citation>
    <scope>NUCLEOTIDE SEQUENCE</scope>
    <source>
        <strain evidence="8">R3-111a-1</strain>
    </source>
</reference>
<dbReference type="Proteomes" id="UP000006039">
    <property type="component" value="Unassembled WGS sequence"/>
</dbReference>